<reference evidence="1" key="1">
    <citation type="submission" date="2018-05" db="EMBL/GenBank/DDBJ databases">
        <authorList>
            <person name="Lanie J.A."/>
            <person name="Ng W.-L."/>
            <person name="Kazmierczak K.M."/>
            <person name="Andrzejewski T.M."/>
            <person name="Davidsen T.M."/>
            <person name="Wayne K.J."/>
            <person name="Tettelin H."/>
            <person name="Glass J.I."/>
            <person name="Rusch D."/>
            <person name="Podicherti R."/>
            <person name="Tsui H.-C.T."/>
            <person name="Winkler M.E."/>
        </authorList>
    </citation>
    <scope>NUCLEOTIDE SEQUENCE</scope>
</reference>
<accession>A0A383AG06</accession>
<organism evidence="1">
    <name type="scientific">marine metagenome</name>
    <dbReference type="NCBI Taxonomy" id="408172"/>
    <lineage>
        <taxon>unclassified sequences</taxon>
        <taxon>metagenomes</taxon>
        <taxon>ecological metagenomes</taxon>
    </lineage>
</organism>
<feature type="non-terminal residue" evidence="1">
    <location>
        <position position="50"/>
    </location>
</feature>
<protein>
    <submittedName>
        <fullName evidence="1">Uncharacterized protein</fullName>
    </submittedName>
</protein>
<sequence length="50" mass="5271">MDQITIGVLAFVFVGIVSAASADEPKWVVYDGFDGPGKGKEIVLISGDEE</sequence>
<evidence type="ECO:0000313" key="1">
    <source>
        <dbReference type="EMBL" id="SVE06523.1"/>
    </source>
</evidence>
<name>A0A383AG06_9ZZZZ</name>
<proteinExistence type="predicted"/>
<gene>
    <name evidence="1" type="ORF">METZ01_LOCUS459377</name>
</gene>
<dbReference type="EMBL" id="UINC01191738">
    <property type="protein sequence ID" value="SVE06523.1"/>
    <property type="molecule type" value="Genomic_DNA"/>
</dbReference>
<dbReference type="AlphaFoldDB" id="A0A383AG06"/>